<evidence type="ECO:0000313" key="7">
    <source>
        <dbReference type="Proteomes" id="UP000288227"/>
    </source>
</evidence>
<dbReference type="InterPro" id="IPR029759">
    <property type="entry name" value="GPX_AS"/>
</dbReference>
<dbReference type="SUPFAM" id="SSF52833">
    <property type="entry name" value="Thioredoxin-like"/>
    <property type="match status" value="1"/>
</dbReference>
<evidence type="ECO:0000313" key="6">
    <source>
        <dbReference type="EMBL" id="GCC52277.1"/>
    </source>
</evidence>
<keyword evidence="7" id="KW-1185">Reference proteome</keyword>
<evidence type="ECO:0000256" key="1">
    <source>
        <dbReference type="ARBA" id="ARBA00006926"/>
    </source>
</evidence>
<sequence length="154" mass="17131">MAFSLTAGSVYDFKLQSIDGKEIDFAAYKGKNLLIVNVASKCGYTPQYEDLQELHEKYGDKITILGFPANNFGGQEPGTNLQIADFCKANYGVTFQMFEKISVKGGDQHPLYKFLEEKTGKQPSWNFCKYLVKADGTVKFYASGVNPIEIVADL</sequence>
<evidence type="ECO:0000256" key="4">
    <source>
        <dbReference type="PIRSR" id="PIRSR000303-1"/>
    </source>
</evidence>
<evidence type="ECO:0000256" key="5">
    <source>
        <dbReference type="RuleBase" id="RU000499"/>
    </source>
</evidence>
<dbReference type="InterPro" id="IPR000889">
    <property type="entry name" value="Glutathione_peroxidase"/>
</dbReference>
<dbReference type="PROSITE" id="PS00460">
    <property type="entry name" value="GLUTATHIONE_PEROXID_1"/>
    <property type="match status" value="1"/>
</dbReference>
<dbReference type="PROSITE" id="PS51355">
    <property type="entry name" value="GLUTATHIONE_PEROXID_3"/>
    <property type="match status" value="1"/>
</dbReference>
<dbReference type="GO" id="GO:0004601">
    <property type="term" value="F:peroxidase activity"/>
    <property type="evidence" value="ECO:0007669"/>
    <property type="project" value="UniProtKB-KW"/>
</dbReference>
<dbReference type="CDD" id="cd00340">
    <property type="entry name" value="GSH_Peroxidase"/>
    <property type="match status" value="1"/>
</dbReference>
<dbReference type="GO" id="GO:0006979">
    <property type="term" value="P:response to oxidative stress"/>
    <property type="evidence" value="ECO:0007669"/>
    <property type="project" value="InterPro"/>
</dbReference>
<proteinExistence type="inferred from homology"/>
<comment type="similarity">
    <text evidence="1 5">Belongs to the glutathione peroxidase family.</text>
</comment>
<feature type="active site" evidence="4">
    <location>
        <position position="42"/>
    </location>
</feature>
<dbReference type="PANTHER" id="PTHR11592">
    <property type="entry name" value="GLUTATHIONE PEROXIDASE"/>
    <property type="match status" value="1"/>
</dbReference>
<dbReference type="Gene3D" id="3.40.30.10">
    <property type="entry name" value="Glutaredoxin"/>
    <property type="match status" value="1"/>
</dbReference>
<dbReference type="Proteomes" id="UP000288227">
    <property type="component" value="Unassembled WGS sequence"/>
</dbReference>
<dbReference type="InterPro" id="IPR036249">
    <property type="entry name" value="Thioredoxin-like_sf"/>
</dbReference>
<dbReference type="PANTHER" id="PTHR11592:SF78">
    <property type="entry name" value="GLUTATHIONE PEROXIDASE"/>
    <property type="match status" value="1"/>
</dbReference>
<keyword evidence="3 5" id="KW-0560">Oxidoreductase</keyword>
<protein>
    <recommendedName>
        <fullName evidence="5">Glutathione peroxidase</fullName>
    </recommendedName>
</protein>
<dbReference type="EMBL" id="BHXQ01000004">
    <property type="protein sequence ID" value="GCC52277.1"/>
    <property type="molecule type" value="Genomic_DNA"/>
</dbReference>
<name>A0A401UBK6_9BACT</name>
<dbReference type="AlphaFoldDB" id="A0A401UBK6"/>
<evidence type="ECO:0000256" key="2">
    <source>
        <dbReference type="ARBA" id="ARBA00022559"/>
    </source>
</evidence>
<dbReference type="Pfam" id="PF00255">
    <property type="entry name" value="GSHPx"/>
    <property type="match status" value="1"/>
</dbReference>
<comment type="caution">
    <text evidence="6">The sequence shown here is derived from an EMBL/GenBank/DDBJ whole genome shotgun (WGS) entry which is preliminary data.</text>
</comment>
<evidence type="ECO:0000256" key="3">
    <source>
        <dbReference type="ARBA" id="ARBA00023002"/>
    </source>
</evidence>
<reference evidence="6 7" key="1">
    <citation type="submission" date="2018-11" db="EMBL/GenBank/DDBJ databases">
        <title>Chryseotalea sanarue gen. nov., sp., nov., a member of the family Cytophagaceae, isolated from a brackish lake in Hamamatsu Japan.</title>
        <authorList>
            <person name="Maejima Y."/>
            <person name="Iino T."/>
            <person name="Muraguchi Y."/>
            <person name="Fukuda K."/>
            <person name="Ohkuma M."/>
            <person name="Moriuchi R."/>
            <person name="Dohra H."/>
            <person name="Kimbara K."/>
            <person name="Shintani M."/>
        </authorList>
    </citation>
    <scope>NUCLEOTIDE SEQUENCE [LARGE SCALE GENOMIC DNA]</scope>
    <source>
        <strain evidence="6 7">Ys</strain>
    </source>
</reference>
<organism evidence="6 7">
    <name type="scientific">Chryseotalea sanaruensis</name>
    <dbReference type="NCBI Taxonomy" id="2482724"/>
    <lineage>
        <taxon>Bacteria</taxon>
        <taxon>Pseudomonadati</taxon>
        <taxon>Bacteroidota</taxon>
        <taxon>Cytophagia</taxon>
        <taxon>Cytophagales</taxon>
        <taxon>Chryseotaleaceae</taxon>
        <taxon>Chryseotalea</taxon>
    </lineage>
</organism>
<dbReference type="PIRSF" id="PIRSF000303">
    <property type="entry name" value="Glutathion_perox"/>
    <property type="match status" value="1"/>
</dbReference>
<accession>A0A401UBK6</accession>
<gene>
    <name evidence="6" type="ORF">SanaruYs_25130</name>
</gene>
<dbReference type="PRINTS" id="PR01011">
    <property type="entry name" value="GLUTPROXDASE"/>
</dbReference>
<keyword evidence="2 5" id="KW-0575">Peroxidase</keyword>